<name>V4B403_LOTGI</name>
<keyword evidence="17" id="KW-1185">Reference proteome</keyword>
<dbReference type="GO" id="GO:0070840">
    <property type="term" value="F:dynein complex binding"/>
    <property type="evidence" value="ECO:0007669"/>
    <property type="project" value="InterPro"/>
</dbReference>
<keyword evidence="6" id="KW-0963">Cytoplasm</keyword>
<dbReference type="GO" id="GO:0035694">
    <property type="term" value="P:mitochondrial protein catabolic process"/>
    <property type="evidence" value="ECO:0007669"/>
    <property type="project" value="InterPro"/>
</dbReference>
<dbReference type="AlphaFoldDB" id="V4B403"/>
<dbReference type="Pfam" id="PF16026">
    <property type="entry name" value="MIEAP"/>
    <property type="match status" value="1"/>
</dbReference>
<comment type="subcellular location">
    <subcellularLocation>
        <location evidence="3">Cytoplasm</location>
    </subcellularLocation>
    <subcellularLocation>
        <location evidence="2">Mitochondrion matrix</location>
    </subcellularLocation>
    <subcellularLocation>
        <location evidence="1">Mitochondrion outer membrane</location>
    </subcellularLocation>
</comment>
<dbReference type="RefSeq" id="XP_009047304.1">
    <property type="nucleotide sequence ID" value="XM_009049056.1"/>
</dbReference>
<dbReference type="GO" id="GO:0042803">
    <property type="term" value="F:protein homodimerization activity"/>
    <property type="evidence" value="ECO:0007669"/>
    <property type="project" value="InterPro"/>
</dbReference>
<dbReference type="InterPro" id="IPR019513">
    <property type="entry name" value="Centromere_CenpF_leu-rich_rpt"/>
</dbReference>
<sequence>MSSNATKDLVTEAKNFSSSLENVFLLKKRDQQSKHLLEKAKALIDGLLVEATKSSTKKPAVPPRPSRTAGGMGQLWVKLDELKRENEDLRRSRGRSSDERSSPGKVQGPGDVIINDLHKTKTENDSLKAKVEKLQKEVKDLQHINATVQDEYKRHKVGFDTAQKSVERVRQDYKSLEVTLTNTKKENDTLKQKLTSSVKPIPRTDNRYTENISERCRPTNIAMRYDTLESQEWMDAKENLEDTTGMDEEAITKFLCDIIMRSYHASQDIYNYLETVIAELIRRPSLAKSICENISNGDIAALPDEMTDSLRISLRQICDDLDPFDFVENIKQSLPRDQRSLLSNKAVHRYISEASRVTWQMILQQPQMTLVADDPQYDDVKHKLWWACDKNSANKVDYYVWPVLYDYDHGNILVKGCVCTK</sequence>
<dbReference type="GO" id="GO:0005741">
    <property type="term" value="C:mitochondrial outer membrane"/>
    <property type="evidence" value="ECO:0007669"/>
    <property type="project" value="UniProtKB-SubCell"/>
</dbReference>
<proteinExistence type="inferred from homology"/>
<dbReference type="GO" id="GO:0008289">
    <property type="term" value="F:lipid binding"/>
    <property type="evidence" value="ECO:0007669"/>
    <property type="project" value="UniProtKB-KW"/>
</dbReference>
<keyword evidence="7" id="KW-1000">Mitochondrion outer membrane</keyword>
<keyword evidence="11" id="KW-0472">Membrane</keyword>
<dbReference type="KEGG" id="lgi:LOTGIDRAFT_230554"/>
<dbReference type="EMBL" id="KB200329">
    <property type="protein sequence ID" value="ESP02146.1"/>
    <property type="molecule type" value="Genomic_DNA"/>
</dbReference>
<reference evidence="16 17" key="1">
    <citation type="journal article" date="2013" name="Nature">
        <title>Insights into bilaterian evolution from three spiralian genomes.</title>
        <authorList>
            <person name="Simakov O."/>
            <person name="Marletaz F."/>
            <person name="Cho S.J."/>
            <person name="Edsinger-Gonzales E."/>
            <person name="Havlak P."/>
            <person name="Hellsten U."/>
            <person name="Kuo D.H."/>
            <person name="Larsson T."/>
            <person name="Lv J."/>
            <person name="Arendt D."/>
            <person name="Savage R."/>
            <person name="Osoegawa K."/>
            <person name="de Jong P."/>
            <person name="Grimwood J."/>
            <person name="Chapman J.A."/>
            <person name="Shapiro H."/>
            <person name="Aerts A."/>
            <person name="Otillar R.P."/>
            <person name="Terry A.Y."/>
            <person name="Boore J.L."/>
            <person name="Grigoriev I.V."/>
            <person name="Lindberg D.R."/>
            <person name="Seaver E.C."/>
            <person name="Weisblat D.A."/>
            <person name="Putnam N.H."/>
            <person name="Rokhsar D.S."/>
        </authorList>
    </citation>
    <scope>NUCLEOTIDE SEQUENCE [LARGE SCALE GENOMIC DNA]</scope>
</reference>
<protein>
    <recommendedName>
        <fullName evidence="5">Mitochondria-eating protein</fullName>
    </recommendedName>
    <alternativeName>
        <fullName evidence="12">Spermatogenesis-associated protein 18</fullName>
    </alternativeName>
</protein>
<keyword evidence="10" id="KW-0496">Mitochondrion</keyword>
<dbReference type="InterPro" id="IPR026169">
    <property type="entry name" value="MIEAP"/>
</dbReference>
<evidence type="ECO:0000256" key="7">
    <source>
        <dbReference type="ARBA" id="ARBA00022787"/>
    </source>
</evidence>
<feature type="domain" description="Centromere protein Cenp-F leucine-rich repeat-containing" evidence="14">
    <location>
        <begin position="114"/>
        <end position="197"/>
    </location>
</feature>
<dbReference type="Pfam" id="PF10473">
    <property type="entry name" value="CENP-F_leu_zip"/>
    <property type="match status" value="1"/>
</dbReference>
<dbReference type="PANTHER" id="PTHR21771:SF0">
    <property type="entry name" value="MITOCHONDRIA-EATING PROTEIN"/>
    <property type="match status" value="1"/>
</dbReference>
<dbReference type="OMA" id="FVWPALY"/>
<dbReference type="Proteomes" id="UP000030746">
    <property type="component" value="Unassembled WGS sequence"/>
</dbReference>
<feature type="compositionally biased region" description="Basic and acidic residues" evidence="13">
    <location>
        <begin position="78"/>
        <end position="102"/>
    </location>
</feature>
<evidence type="ECO:0000256" key="12">
    <source>
        <dbReference type="ARBA" id="ARBA00032687"/>
    </source>
</evidence>
<evidence type="ECO:0000259" key="14">
    <source>
        <dbReference type="Pfam" id="PF10473"/>
    </source>
</evidence>
<evidence type="ECO:0000256" key="5">
    <source>
        <dbReference type="ARBA" id="ARBA00019863"/>
    </source>
</evidence>
<feature type="domain" description="Mitochondria-eating protein C-terminal" evidence="15">
    <location>
        <begin position="217"/>
        <end position="420"/>
    </location>
</feature>
<dbReference type="GO" id="GO:0035695">
    <property type="term" value="P:mitophagy by internal vacuole formation"/>
    <property type="evidence" value="ECO:0007669"/>
    <property type="project" value="TreeGrafter"/>
</dbReference>
<evidence type="ECO:0000256" key="6">
    <source>
        <dbReference type="ARBA" id="ARBA00022490"/>
    </source>
</evidence>
<evidence type="ECO:0000256" key="9">
    <source>
        <dbReference type="ARBA" id="ARBA00023121"/>
    </source>
</evidence>
<dbReference type="CTD" id="20248331"/>
<keyword evidence="9" id="KW-0446">Lipid-binding</keyword>
<dbReference type="HOGENOM" id="CLU_652638_0_0_1"/>
<evidence type="ECO:0000256" key="1">
    <source>
        <dbReference type="ARBA" id="ARBA00004294"/>
    </source>
</evidence>
<dbReference type="PANTHER" id="PTHR21771">
    <property type="entry name" value="MITOCHONDRIA-EATING PROTEIN-RELATED"/>
    <property type="match status" value="1"/>
</dbReference>
<evidence type="ECO:0000256" key="13">
    <source>
        <dbReference type="SAM" id="MobiDB-lite"/>
    </source>
</evidence>
<feature type="region of interest" description="Disordered" evidence="13">
    <location>
        <begin position="53"/>
        <end position="119"/>
    </location>
</feature>
<dbReference type="GO" id="GO:0005759">
    <property type="term" value="C:mitochondrial matrix"/>
    <property type="evidence" value="ECO:0007669"/>
    <property type="project" value="UniProtKB-SubCell"/>
</dbReference>
<comment type="similarity">
    <text evidence="4">Belongs to the MIEAP family.</text>
</comment>
<organism evidence="16 17">
    <name type="scientific">Lottia gigantea</name>
    <name type="common">Giant owl limpet</name>
    <dbReference type="NCBI Taxonomy" id="225164"/>
    <lineage>
        <taxon>Eukaryota</taxon>
        <taxon>Metazoa</taxon>
        <taxon>Spiralia</taxon>
        <taxon>Lophotrochozoa</taxon>
        <taxon>Mollusca</taxon>
        <taxon>Gastropoda</taxon>
        <taxon>Patellogastropoda</taxon>
        <taxon>Lottioidea</taxon>
        <taxon>Lottiidae</taxon>
        <taxon>Lottia</taxon>
    </lineage>
</organism>
<evidence type="ECO:0000313" key="17">
    <source>
        <dbReference type="Proteomes" id="UP000030746"/>
    </source>
</evidence>
<evidence type="ECO:0000256" key="3">
    <source>
        <dbReference type="ARBA" id="ARBA00004496"/>
    </source>
</evidence>
<evidence type="ECO:0000256" key="10">
    <source>
        <dbReference type="ARBA" id="ARBA00023128"/>
    </source>
</evidence>
<dbReference type="GeneID" id="20248331"/>
<dbReference type="OrthoDB" id="6105707at2759"/>
<evidence type="ECO:0000313" key="16">
    <source>
        <dbReference type="EMBL" id="ESP02146.1"/>
    </source>
</evidence>
<dbReference type="InterPro" id="IPR031981">
    <property type="entry name" value="MIEAP_C"/>
</dbReference>
<accession>V4B403</accession>
<evidence type="ECO:0000256" key="8">
    <source>
        <dbReference type="ARBA" id="ARBA00023054"/>
    </source>
</evidence>
<gene>
    <name evidence="16" type="ORF">LOTGIDRAFT_230554</name>
</gene>
<evidence type="ECO:0000259" key="15">
    <source>
        <dbReference type="Pfam" id="PF16026"/>
    </source>
</evidence>
<evidence type="ECO:0000256" key="11">
    <source>
        <dbReference type="ARBA" id="ARBA00023136"/>
    </source>
</evidence>
<evidence type="ECO:0000256" key="2">
    <source>
        <dbReference type="ARBA" id="ARBA00004305"/>
    </source>
</evidence>
<keyword evidence="8" id="KW-0175">Coiled coil</keyword>
<evidence type="ECO:0000256" key="4">
    <source>
        <dbReference type="ARBA" id="ARBA00008233"/>
    </source>
</evidence>